<dbReference type="RefSeq" id="WP_201359945.1">
    <property type="nucleotide sequence ID" value="NZ_BNJJ01000001.1"/>
</dbReference>
<dbReference type="Pfam" id="PF00350">
    <property type="entry name" value="Dynamin_N"/>
    <property type="match status" value="1"/>
</dbReference>
<dbReference type="InterPro" id="IPR051943">
    <property type="entry name" value="TRAFAC_Dynamin-like_GTPase"/>
</dbReference>
<feature type="domain" description="Dynamin N-terminal" evidence="4">
    <location>
        <begin position="48"/>
        <end position="213"/>
    </location>
</feature>
<keyword evidence="1" id="KW-0175">Coiled coil</keyword>
<evidence type="ECO:0000256" key="2">
    <source>
        <dbReference type="SAM" id="MobiDB-lite"/>
    </source>
</evidence>
<reference evidence="5 6" key="1">
    <citation type="journal article" date="2021" name="Int. J. Syst. Evol. Microbiol.">
        <title>Reticulibacter mediterranei gen. nov., sp. nov., within the new family Reticulibacteraceae fam. nov., and Ktedonospora formicarum gen. nov., sp. nov., Ktedonobacter robiniae sp. nov., Dictyobacter formicarum sp. nov. and Dictyobacter arantiisoli sp. nov., belonging to the class Ktedonobacteria.</title>
        <authorList>
            <person name="Yabe S."/>
            <person name="Zheng Y."/>
            <person name="Wang C.M."/>
            <person name="Sakai Y."/>
            <person name="Abe K."/>
            <person name="Yokota A."/>
            <person name="Donadio S."/>
            <person name="Cavaletti L."/>
            <person name="Monciardini P."/>
        </authorList>
    </citation>
    <scope>NUCLEOTIDE SEQUENCE [LARGE SCALE GENOMIC DNA]</scope>
    <source>
        <strain evidence="5 6">SOSP1-9</strain>
    </source>
</reference>
<dbReference type="SUPFAM" id="SSF52540">
    <property type="entry name" value="P-loop containing nucleoside triphosphate hydrolases"/>
    <property type="match status" value="1"/>
</dbReference>
<evidence type="ECO:0000313" key="5">
    <source>
        <dbReference type="EMBL" id="GHO82250.1"/>
    </source>
</evidence>
<evidence type="ECO:0000256" key="3">
    <source>
        <dbReference type="SAM" id="Phobius"/>
    </source>
</evidence>
<gene>
    <name evidence="5" type="ORF">KSZ_02560</name>
</gene>
<dbReference type="InterPro" id="IPR027417">
    <property type="entry name" value="P-loop_NTPase"/>
</dbReference>
<dbReference type="EMBL" id="BNJJ01000001">
    <property type="protein sequence ID" value="GHO82250.1"/>
    <property type="molecule type" value="Genomic_DNA"/>
</dbReference>
<evidence type="ECO:0000259" key="4">
    <source>
        <dbReference type="Pfam" id="PF00350"/>
    </source>
</evidence>
<accession>A0ABQ3V804</accession>
<protein>
    <submittedName>
        <fullName evidence="5">Dynamin</fullName>
    </submittedName>
</protein>
<dbReference type="CDD" id="cd09912">
    <property type="entry name" value="DLP_2"/>
    <property type="match status" value="1"/>
</dbReference>
<organism evidence="5 6">
    <name type="scientific">Dictyobacter formicarum</name>
    <dbReference type="NCBI Taxonomy" id="2778368"/>
    <lineage>
        <taxon>Bacteria</taxon>
        <taxon>Bacillati</taxon>
        <taxon>Chloroflexota</taxon>
        <taxon>Ktedonobacteria</taxon>
        <taxon>Ktedonobacterales</taxon>
        <taxon>Dictyobacteraceae</taxon>
        <taxon>Dictyobacter</taxon>
    </lineage>
</organism>
<dbReference type="Gene3D" id="3.40.50.300">
    <property type="entry name" value="P-loop containing nucleotide triphosphate hydrolases"/>
    <property type="match status" value="1"/>
</dbReference>
<feature type="coiled-coil region" evidence="1">
    <location>
        <begin position="322"/>
        <end position="349"/>
    </location>
</feature>
<name>A0ABQ3V804_9CHLR</name>
<evidence type="ECO:0000256" key="1">
    <source>
        <dbReference type="SAM" id="Coils"/>
    </source>
</evidence>
<keyword evidence="3" id="KW-1133">Transmembrane helix</keyword>
<sequence length="653" mass="73726">MATYEHKKQSALQLIRTAISFAQQTKQKESVSLLEDAARRLDDGKFMVVVCGEFRRGKSSLLNALLDEMVDFFPVDLNVTTNLVTTITYGPKEKITAVIGEANSDKETTKSITRAEIRKYVTEKDNPRNKLEARLIDIETPNSLLKRGLTLVDTPGIGALYTQHSDITYSFIPNADAILFVSDTIKPLSEVDLEFIKERILPYTQDIIFVLTKKDFVKDYQVMLEENRQKLAFTLDRPIDQIMIIPVSSLAKRDYLKSRFPEDLAESNFPLLESALWQFVGANRGRIMLAKALTTLSRVVGDLRRPLQVEYGTCQEQNQQKLDEIGENLEEVRLYLQRLQEDRAEWQTQLHYGMESIQRDVQLQFDRGFASIRHNVDGYALNDQIIDNPALVLGPLQTDINDLLYGLDRTINQLASDLQARLEFMTGLSLNPFEPDALAQHSKALTISGMPPVPQNDSAVRDVINVARNTSFLTSAVKTVVGFLGKFLGMGSIGIGAGLVATGASLFINSSERKRRMREIGRQHLNKYLHEMLIDVQREHNHNLFKTLRGLEQAMRSDLLDKIKREKRSREQALKSFQEARNLTASQSAARIALLKGPLQQLDQLQRNIEMLAQSITSHDDDLPATQNGPANKPDPSEPGNKSSQNRWADSDE</sequence>
<feature type="transmembrane region" description="Helical" evidence="3">
    <location>
        <begin position="487"/>
        <end position="508"/>
    </location>
</feature>
<keyword evidence="6" id="KW-1185">Reference proteome</keyword>
<keyword evidence="3" id="KW-0472">Membrane</keyword>
<comment type="caution">
    <text evidence="5">The sequence shown here is derived from an EMBL/GenBank/DDBJ whole genome shotgun (WGS) entry which is preliminary data.</text>
</comment>
<evidence type="ECO:0000313" key="6">
    <source>
        <dbReference type="Proteomes" id="UP000635565"/>
    </source>
</evidence>
<dbReference type="PANTHER" id="PTHR43681">
    <property type="entry name" value="TRANSMEMBRANE GTPASE FZO"/>
    <property type="match status" value="1"/>
</dbReference>
<dbReference type="Proteomes" id="UP000635565">
    <property type="component" value="Unassembled WGS sequence"/>
</dbReference>
<feature type="compositionally biased region" description="Polar residues" evidence="2">
    <location>
        <begin position="640"/>
        <end position="653"/>
    </location>
</feature>
<feature type="region of interest" description="Disordered" evidence="2">
    <location>
        <begin position="613"/>
        <end position="653"/>
    </location>
</feature>
<proteinExistence type="predicted"/>
<keyword evidence="3" id="KW-0812">Transmembrane</keyword>
<dbReference type="InterPro" id="IPR045063">
    <property type="entry name" value="Dynamin_N"/>
</dbReference>
<dbReference type="PANTHER" id="PTHR43681:SF1">
    <property type="entry name" value="SARCALUMENIN"/>
    <property type="match status" value="1"/>
</dbReference>